<sequence length="274" mass="28816">MIAPTLPHVDDIAAVFGDVFAPIADWNVALTAALGSPTARTRRHIDAVVEGLVRPELAREGSLVVGAGFVAAPDFLADAPWHLAWWLGQGNSFGSDPGSSAGSSAGGRRASGRHAVRRLEAVEDPASDSFRDHTTLEWWRVPERTGHRHITGPYVDYLCTDDYTLTITDPVFVDGTLVGVVGADVYVTDAERVLLPALRRLGGDASLINASGRIVVSTDPRLATGALLRDPAVTDAVRDVAHGASVVLPDGRRVTAVGDTSLAVITSSTADSAR</sequence>
<evidence type="ECO:0000313" key="1">
    <source>
        <dbReference type="EMBL" id="MEN1945645.1"/>
    </source>
</evidence>
<organism evidence="1 2">
    <name type="scientific">Leifsonia stereocauli</name>
    <dbReference type="NCBI Taxonomy" id="3134136"/>
    <lineage>
        <taxon>Bacteria</taxon>
        <taxon>Bacillati</taxon>
        <taxon>Actinomycetota</taxon>
        <taxon>Actinomycetes</taxon>
        <taxon>Micrococcales</taxon>
        <taxon>Microbacteriaceae</taxon>
        <taxon>Leifsonia</taxon>
    </lineage>
</organism>
<protein>
    <recommendedName>
        <fullName evidence="3">Cache domain-containing protein</fullName>
    </recommendedName>
</protein>
<dbReference type="CDD" id="cd12913">
    <property type="entry name" value="PDC1_MCP_like"/>
    <property type="match status" value="1"/>
</dbReference>
<proteinExistence type="predicted"/>
<dbReference type="Gene3D" id="3.30.450.20">
    <property type="entry name" value="PAS domain"/>
    <property type="match status" value="1"/>
</dbReference>
<evidence type="ECO:0000313" key="2">
    <source>
        <dbReference type="Proteomes" id="UP001425155"/>
    </source>
</evidence>
<keyword evidence="2" id="KW-1185">Reference proteome</keyword>
<dbReference type="Pfam" id="PF22673">
    <property type="entry name" value="MCP-like_PDC_1"/>
    <property type="match status" value="1"/>
</dbReference>
<reference evidence="1 2" key="1">
    <citation type="submission" date="2024-03" db="EMBL/GenBank/DDBJ databases">
        <title>YIM 134122 draft genome.</title>
        <authorList>
            <person name="Zuo S."/>
            <person name="Xiong L."/>
        </authorList>
    </citation>
    <scope>NUCLEOTIDE SEQUENCE [LARGE SCALE GENOMIC DNA]</scope>
    <source>
        <strain evidence="1 2">YIM 134122</strain>
    </source>
</reference>
<comment type="caution">
    <text evidence="1">The sequence shown here is derived from an EMBL/GenBank/DDBJ whole genome shotgun (WGS) entry which is preliminary data.</text>
</comment>
<evidence type="ECO:0008006" key="3">
    <source>
        <dbReference type="Google" id="ProtNLM"/>
    </source>
</evidence>
<gene>
    <name evidence="1" type="ORF">WJX64_03715</name>
</gene>
<dbReference type="RefSeq" id="WP_342111953.1">
    <property type="nucleotide sequence ID" value="NZ_JBCAUN010000001.1"/>
</dbReference>
<name>A0ABU9W0X4_9MICO</name>
<accession>A0ABU9W0X4</accession>
<dbReference type="EMBL" id="JBCLVG010000001">
    <property type="protein sequence ID" value="MEN1945645.1"/>
    <property type="molecule type" value="Genomic_DNA"/>
</dbReference>
<dbReference type="Proteomes" id="UP001425155">
    <property type="component" value="Unassembled WGS sequence"/>
</dbReference>